<sequence length="100" mass="10240">MVAGWRVCTGTTPVPSSMVDVRNATAASAVSASKNGVWGTQSDAKPRASASTPRSTSADGVVQSAPENNPICMDGVAIPEHGTTSALVARWSVALARKWS</sequence>
<proteinExistence type="predicted"/>
<evidence type="ECO:0000313" key="2">
    <source>
        <dbReference type="EMBL" id="CAB4747206.1"/>
    </source>
</evidence>
<feature type="region of interest" description="Disordered" evidence="1">
    <location>
        <begin position="30"/>
        <end position="68"/>
    </location>
</feature>
<reference evidence="2" key="1">
    <citation type="submission" date="2020-05" db="EMBL/GenBank/DDBJ databases">
        <authorList>
            <person name="Chiriac C."/>
            <person name="Salcher M."/>
            <person name="Ghai R."/>
            <person name="Kavagutti S V."/>
        </authorList>
    </citation>
    <scope>NUCLEOTIDE SEQUENCE</scope>
</reference>
<dbReference type="AlphaFoldDB" id="A0A6J6TJ61"/>
<accession>A0A6J6TJ61</accession>
<name>A0A6J6TJ61_9ZZZZ</name>
<feature type="compositionally biased region" description="Low complexity" evidence="1">
    <location>
        <begin position="47"/>
        <end position="58"/>
    </location>
</feature>
<evidence type="ECO:0000256" key="1">
    <source>
        <dbReference type="SAM" id="MobiDB-lite"/>
    </source>
</evidence>
<protein>
    <submittedName>
        <fullName evidence="2">Unannotated protein</fullName>
    </submittedName>
</protein>
<gene>
    <name evidence="2" type="ORF">UFOPK2754_01587</name>
</gene>
<feature type="compositionally biased region" description="Polar residues" evidence="1">
    <location>
        <begin position="30"/>
        <end position="43"/>
    </location>
</feature>
<dbReference type="EMBL" id="CAEZYR010000053">
    <property type="protein sequence ID" value="CAB4747206.1"/>
    <property type="molecule type" value="Genomic_DNA"/>
</dbReference>
<organism evidence="2">
    <name type="scientific">freshwater metagenome</name>
    <dbReference type="NCBI Taxonomy" id="449393"/>
    <lineage>
        <taxon>unclassified sequences</taxon>
        <taxon>metagenomes</taxon>
        <taxon>ecological metagenomes</taxon>
    </lineage>
</organism>